<dbReference type="KEGG" id="hch:HCH_01202"/>
<dbReference type="HOGENOM" id="CLU_2734407_0_0_6"/>
<gene>
    <name evidence="1" type="ordered locus">HCH_01202</name>
</gene>
<protein>
    <submittedName>
        <fullName evidence="1">Uncharacterized protein</fullName>
    </submittedName>
</protein>
<reference evidence="1 2" key="1">
    <citation type="journal article" date="2005" name="Nucleic Acids Res.">
        <title>Genomic blueprint of Hahella chejuensis, a marine microbe producing an algicidal agent.</title>
        <authorList>
            <person name="Jeong H."/>
            <person name="Yim J.H."/>
            <person name="Lee C."/>
            <person name="Choi S.-H."/>
            <person name="Park Y.K."/>
            <person name="Yoon S.H."/>
            <person name="Hur C.-G."/>
            <person name="Kang H.-Y."/>
            <person name="Kim D."/>
            <person name="Lee H.H."/>
            <person name="Park K.H."/>
            <person name="Park S.-H."/>
            <person name="Park H.-S."/>
            <person name="Lee H.K."/>
            <person name="Oh T.K."/>
            <person name="Kim J.F."/>
        </authorList>
    </citation>
    <scope>NUCLEOTIDE SEQUENCE [LARGE SCALE GENOMIC DNA]</scope>
    <source>
        <strain evidence="1 2">KCTC 2396</strain>
    </source>
</reference>
<accession>Q2SMP9</accession>
<proteinExistence type="predicted"/>
<evidence type="ECO:0000313" key="2">
    <source>
        <dbReference type="Proteomes" id="UP000000238"/>
    </source>
</evidence>
<evidence type="ECO:0000313" key="1">
    <source>
        <dbReference type="EMBL" id="ABC28075.1"/>
    </source>
</evidence>
<organism evidence="1 2">
    <name type="scientific">Hahella chejuensis (strain KCTC 2396)</name>
    <dbReference type="NCBI Taxonomy" id="349521"/>
    <lineage>
        <taxon>Bacteria</taxon>
        <taxon>Pseudomonadati</taxon>
        <taxon>Pseudomonadota</taxon>
        <taxon>Gammaproteobacteria</taxon>
        <taxon>Oceanospirillales</taxon>
        <taxon>Hahellaceae</taxon>
        <taxon>Hahella</taxon>
    </lineage>
</organism>
<sequence length="71" mass="8114">MVRRPHHKRLLLRPIPVLNHGKGDAITIWDLESGALLYEYPCDLPVNYLPGSREFVCNEGNGVLALYGWRL</sequence>
<dbReference type="EMBL" id="CP000155">
    <property type="protein sequence ID" value="ABC28075.1"/>
    <property type="molecule type" value="Genomic_DNA"/>
</dbReference>
<keyword evidence="2" id="KW-1185">Reference proteome</keyword>
<dbReference type="AlphaFoldDB" id="Q2SMP9"/>
<dbReference type="Proteomes" id="UP000000238">
    <property type="component" value="Chromosome"/>
</dbReference>
<name>Q2SMP9_HAHCH</name>